<feature type="compositionally biased region" description="Polar residues" evidence="2">
    <location>
        <begin position="93"/>
        <end position="104"/>
    </location>
</feature>
<feature type="region of interest" description="Disordered" evidence="2">
    <location>
        <begin position="559"/>
        <end position="596"/>
    </location>
</feature>
<dbReference type="InterPro" id="IPR036034">
    <property type="entry name" value="PDZ_sf"/>
</dbReference>
<reference evidence="3" key="1">
    <citation type="submission" date="2021-01" db="EMBL/GenBank/DDBJ databases">
        <authorList>
            <person name="Corre E."/>
            <person name="Pelletier E."/>
            <person name="Niang G."/>
            <person name="Scheremetjew M."/>
            <person name="Finn R."/>
            <person name="Kale V."/>
            <person name="Holt S."/>
            <person name="Cochrane G."/>
            <person name="Meng A."/>
            <person name="Brown T."/>
            <person name="Cohen L."/>
        </authorList>
    </citation>
    <scope>NUCLEOTIDE SEQUENCE</scope>
    <source>
        <strain evidence="3">CCMP2058</strain>
    </source>
</reference>
<dbReference type="EMBL" id="HBEM01007201">
    <property type="protein sequence ID" value="CAD8438688.1"/>
    <property type="molecule type" value="Transcribed_RNA"/>
</dbReference>
<feature type="compositionally biased region" description="Low complexity" evidence="2">
    <location>
        <begin position="73"/>
        <end position="87"/>
    </location>
</feature>
<evidence type="ECO:0000256" key="2">
    <source>
        <dbReference type="SAM" id="MobiDB-lite"/>
    </source>
</evidence>
<name>A0A7S0CZL2_9EUKA</name>
<dbReference type="AlphaFoldDB" id="A0A7S0CZL2"/>
<proteinExistence type="predicted"/>
<dbReference type="InterPro" id="IPR019179">
    <property type="entry name" value="CC149"/>
</dbReference>
<sequence>MGGPALEAGIQKGDCILMIDGEKVEHDTWADKFRDTSVPFEILFKKTSNPDPHPDPNRTKSQNTPNLPVSPESNLSVPNPAVNPNPSQDHKSVASSAGSASPKKTGSIEAFLHRQLQEVESRANEKDMENERIISDLRHRFNHAVHRMEQAEDENIDLREQLSKAQRELREAIPRANKAAKAAQKEDMDTLKKTMKRLNRQLVEMGRSESSLRNSNNHLKTSESKLKNRVANLENELAALKAKTTEEMKTVSDELYLTQDKLKSTQKTESDLKDQNELFVSQISSMQNQIQDFSDKCLELQGRAEEARIRAKEALKISKKQKQEIKDLEAHCAHLKSSKDALENEREQMVRAQRSNSTDVHIKELEMERNQTAQELESLRTRANEYKQQTEKLREENEGAVESMKREHKVSTDKLRRQITRLTTLRNRFKRKAESLSSTVKTLMRDKATSEANVGNIYKERLTTLQKEKKAAMQALETYKRALEHKMSKPTNKIKNPFTSNVKLERELITMKRLANGLSETINDKDEVIVHMRRANKMLGTRIQALEKQLKIYEDMAQTDATDKSATETEDTRTVASASEREFQRDNRETPESKVR</sequence>
<protein>
    <recommendedName>
        <fullName evidence="4">PDZ domain-containing protein</fullName>
    </recommendedName>
</protein>
<dbReference type="SUPFAM" id="SSF57997">
    <property type="entry name" value="Tropomyosin"/>
    <property type="match status" value="1"/>
</dbReference>
<evidence type="ECO:0000313" key="3">
    <source>
        <dbReference type="EMBL" id="CAD8438688.1"/>
    </source>
</evidence>
<organism evidence="3">
    <name type="scientific">Amorphochlora amoebiformis</name>
    <dbReference type="NCBI Taxonomy" id="1561963"/>
    <lineage>
        <taxon>Eukaryota</taxon>
        <taxon>Sar</taxon>
        <taxon>Rhizaria</taxon>
        <taxon>Cercozoa</taxon>
        <taxon>Chlorarachniophyceae</taxon>
        <taxon>Amorphochlora</taxon>
    </lineage>
</organism>
<feature type="coiled-coil region" evidence="1">
    <location>
        <begin position="134"/>
        <end position="250"/>
    </location>
</feature>
<accession>A0A7S0CZL2</accession>
<feature type="region of interest" description="Disordered" evidence="2">
    <location>
        <begin position="390"/>
        <end position="414"/>
    </location>
</feature>
<feature type="region of interest" description="Disordered" evidence="2">
    <location>
        <begin position="43"/>
        <end position="106"/>
    </location>
</feature>
<evidence type="ECO:0008006" key="4">
    <source>
        <dbReference type="Google" id="ProtNLM"/>
    </source>
</evidence>
<dbReference type="Pfam" id="PF09789">
    <property type="entry name" value="CC149"/>
    <property type="match status" value="1"/>
</dbReference>
<evidence type="ECO:0000256" key="1">
    <source>
        <dbReference type="SAM" id="Coils"/>
    </source>
</evidence>
<gene>
    <name evidence="3" type="ORF">LAMO00422_LOCUS5027</name>
</gene>
<feature type="compositionally biased region" description="Basic and acidic residues" evidence="2">
    <location>
        <begin position="561"/>
        <end position="596"/>
    </location>
</feature>
<keyword evidence="1" id="KW-0175">Coiled coil</keyword>
<dbReference type="SUPFAM" id="SSF50156">
    <property type="entry name" value="PDZ domain-like"/>
    <property type="match status" value="1"/>
</dbReference>